<dbReference type="Proteomes" id="UP000032544">
    <property type="component" value="Unassembled WGS sequence"/>
</dbReference>
<accession>A0A0D8JHL2</accession>
<proteinExistence type="inferred from homology"/>
<dbReference type="PANTHER" id="PTHR43301:SF3">
    <property type="entry name" value="ARABINAN ENDO-1,5-ALPHA-L-ARABINOSIDASE A-RELATED"/>
    <property type="match status" value="1"/>
</dbReference>
<dbReference type="SUPFAM" id="SSF75005">
    <property type="entry name" value="Arabinanase/levansucrase/invertase"/>
    <property type="match status" value="1"/>
</dbReference>
<comment type="pathway">
    <text evidence="1">Glycan metabolism; L-arabinan degradation.</text>
</comment>
<evidence type="ECO:0000313" key="6">
    <source>
        <dbReference type="EMBL" id="KJF45328.1"/>
    </source>
</evidence>
<keyword evidence="7" id="KW-1185">Reference proteome</keyword>
<comment type="caution">
    <text evidence="6">The sequence shown here is derived from an EMBL/GenBank/DDBJ whole genome shotgun (WGS) entry which is preliminary data.</text>
</comment>
<dbReference type="EMBL" id="JRHC01000001">
    <property type="protein sequence ID" value="KJF45328.1"/>
    <property type="molecule type" value="Genomic_DNA"/>
</dbReference>
<dbReference type="PANTHER" id="PTHR43301">
    <property type="entry name" value="ARABINAN ENDO-1,5-ALPHA-L-ARABINOSIDASE"/>
    <property type="match status" value="1"/>
</dbReference>
<comment type="similarity">
    <text evidence="2 5">Belongs to the glycosyl hydrolase 43 family.</text>
</comment>
<dbReference type="InterPro" id="IPR006710">
    <property type="entry name" value="Glyco_hydro_43"/>
</dbReference>
<evidence type="ECO:0000256" key="4">
    <source>
        <dbReference type="ARBA" id="ARBA00023295"/>
    </source>
</evidence>
<dbReference type="InterPro" id="IPR050727">
    <property type="entry name" value="GH43_arabinanases"/>
</dbReference>
<sequence>MSDIPLRDPFILADEQNQTYILFAATRGDLRGPNGRQGVCAYKSKDLKTWEGPFIVFENPERFWADPNHDVWAPEVHHYRNKYYLFATFTNPTDTIEIRSDGIPVVLRGTQILVADDPMGPFNPFDLEKPTTSANWSALDGTLYEEDGKPYMVFCHEWVQINEGTFELVELKPDLTGFAGEPETVFKTNDAPWVKRMDVLGIKYRGQDIPGFVSDGPFIHRLPSGKLICLTSSFGENGYSLSYALSKSGKLKGPWIHPQEPLLTDGHGHGMIFRTFDGKLMLTCHFPNANPSRAVIYEIDEIVDGIIMKS</sequence>
<keyword evidence="4 5" id="KW-0326">Glycosidase</keyword>
<dbReference type="Pfam" id="PF04616">
    <property type="entry name" value="Glyco_hydro_43"/>
    <property type="match status" value="1"/>
</dbReference>
<evidence type="ECO:0000313" key="7">
    <source>
        <dbReference type="Proteomes" id="UP000032544"/>
    </source>
</evidence>
<protein>
    <recommendedName>
        <fullName evidence="8">Glycoside hydrolase</fullName>
    </recommendedName>
</protein>
<evidence type="ECO:0000256" key="1">
    <source>
        <dbReference type="ARBA" id="ARBA00004834"/>
    </source>
</evidence>
<gene>
    <name evidence="6" type="ORF">LH29_08095</name>
</gene>
<dbReference type="STRING" id="1544798.LH29_08095"/>
<reference evidence="6 7" key="1">
    <citation type="submission" date="2014-09" db="EMBL/GenBank/DDBJ databases">
        <title>Draft Genome Sequence of Draconibacterium sp. JN14CK-3.</title>
        <authorList>
            <person name="Dong C."/>
            <person name="Lai Q."/>
            <person name="Shao Z."/>
        </authorList>
    </citation>
    <scope>NUCLEOTIDE SEQUENCE [LARGE SCALE GENOMIC DNA]</scope>
    <source>
        <strain evidence="6 7">JN14CK-3</strain>
    </source>
</reference>
<dbReference type="Gene3D" id="2.115.10.20">
    <property type="entry name" value="Glycosyl hydrolase domain, family 43"/>
    <property type="match status" value="1"/>
</dbReference>
<evidence type="ECO:0008006" key="8">
    <source>
        <dbReference type="Google" id="ProtNLM"/>
    </source>
</evidence>
<keyword evidence="3 5" id="KW-0378">Hydrolase</keyword>
<name>A0A0D8JHL2_9BACT</name>
<dbReference type="GO" id="GO:0004553">
    <property type="term" value="F:hydrolase activity, hydrolyzing O-glycosyl compounds"/>
    <property type="evidence" value="ECO:0007669"/>
    <property type="project" value="InterPro"/>
</dbReference>
<organism evidence="6 7">
    <name type="scientific">Draconibacterium sediminis</name>
    <dbReference type="NCBI Taxonomy" id="1544798"/>
    <lineage>
        <taxon>Bacteria</taxon>
        <taxon>Pseudomonadati</taxon>
        <taxon>Bacteroidota</taxon>
        <taxon>Bacteroidia</taxon>
        <taxon>Marinilabiliales</taxon>
        <taxon>Prolixibacteraceae</taxon>
        <taxon>Draconibacterium</taxon>
    </lineage>
</organism>
<evidence type="ECO:0000256" key="5">
    <source>
        <dbReference type="RuleBase" id="RU361187"/>
    </source>
</evidence>
<dbReference type="GO" id="GO:0005975">
    <property type="term" value="P:carbohydrate metabolic process"/>
    <property type="evidence" value="ECO:0007669"/>
    <property type="project" value="InterPro"/>
</dbReference>
<evidence type="ECO:0000256" key="2">
    <source>
        <dbReference type="ARBA" id="ARBA00009865"/>
    </source>
</evidence>
<dbReference type="InterPro" id="IPR023296">
    <property type="entry name" value="Glyco_hydro_beta-prop_sf"/>
</dbReference>
<dbReference type="AlphaFoldDB" id="A0A0D8JHL2"/>
<dbReference type="CDD" id="cd08981">
    <property type="entry name" value="GH43_Bt1873-like"/>
    <property type="match status" value="1"/>
</dbReference>
<evidence type="ECO:0000256" key="3">
    <source>
        <dbReference type="ARBA" id="ARBA00022801"/>
    </source>
</evidence>